<evidence type="ECO:0000313" key="1">
    <source>
        <dbReference type="EMBL" id="MBZ0158214.1"/>
    </source>
</evidence>
<proteinExistence type="predicted"/>
<reference evidence="1" key="2">
    <citation type="submission" date="2021-08" db="EMBL/GenBank/DDBJ databases">
        <authorList>
            <person name="Dalcin Martins P."/>
        </authorList>
    </citation>
    <scope>NUCLEOTIDE SEQUENCE</scope>
    <source>
        <strain evidence="1">MAG_39</strain>
    </source>
</reference>
<name>A0A953M3C0_9BACT</name>
<dbReference type="Proteomes" id="UP000705867">
    <property type="component" value="Unassembled WGS sequence"/>
</dbReference>
<protein>
    <submittedName>
        <fullName evidence="1">Uncharacterized protein</fullName>
    </submittedName>
</protein>
<comment type="caution">
    <text evidence="1">The sequence shown here is derived from an EMBL/GenBank/DDBJ whole genome shotgun (WGS) entry which is preliminary data.</text>
</comment>
<sequence length="67" mass="7934">MNSKSLTPYQRRRLQYELLHTRNAHHYHRILAILEWDKGKSIPEIAQLLEVSRRESRAGPGILSNHF</sequence>
<evidence type="ECO:0000313" key="2">
    <source>
        <dbReference type="Proteomes" id="UP000705867"/>
    </source>
</evidence>
<dbReference type="EMBL" id="JAIOIV010000143">
    <property type="protein sequence ID" value="MBZ0158214.1"/>
    <property type="molecule type" value="Genomic_DNA"/>
</dbReference>
<dbReference type="AlphaFoldDB" id="A0A953M3C0"/>
<organism evidence="1 2">
    <name type="scientific">Candidatus Nitrobium versatile</name>
    <dbReference type="NCBI Taxonomy" id="2884831"/>
    <lineage>
        <taxon>Bacteria</taxon>
        <taxon>Pseudomonadati</taxon>
        <taxon>Nitrospirota</taxon>
        <taxon>Nitrospiria</taxon>
        <taxon>Nitrospirales</taxon>
        <taxon>Nitrospiraceae</taxon>
        <taxon>Candidatus Nitrobium</taxon>
    </lineage>
</organism>
<gene>
    <name evidence="1" type="ORF">K8I29_18615</name>
</gene>
<reference evidence="1" key="1">
    <citation type="journal article" date="2021" name="bioRxiv">
        <title>Unraveling nitrogen, sulfur and carbon metabolic pathways and microbial community transcriptional responses to substrate deprivation and toxicity stresses in a bioreactor mimicking anoxic brackish coastal sediment conditions.</title>
        <authorList>
            <person name="Martins P.D."/>
            <person name="Echeveste M.J."/>
            <person name="Arshad A."/>
            <person name="Kurth J."/>
            <person name="Ouboter H."/>
            <person name="Jetten M.S.M."/>
            <person name="Welte C.U."/>
        </authorList>
    </citation>
    <scope>NUCLEOTIDE SEQUENCE</scope>
    <source>
        <strain evidence="1">MAG_39</strain>
    </source>
</reference>
<accession>A0A953M3C0</accession>